<comment type="caution">
    <text evidence="2">The sequence shown here is derived from an EMBL/GenBank/DDBJ whole genome shotgun (WGS) entry which is preliminary data.</text>
</comment>
<name>A0A1F7FKE1_UNCRA</name>
<reference evidence="2 3" key="1">
    <citation type="journal article" date="2016" name="Nat. Commun.">
        <title>Thousands of microbial genomes shed light on interconnected biogeochemical processes in an aquifer system.</title>
        <authorList>
            <person name="Anantharaman K."/>
            <person name="Brown C.T."/>
            <person name="Hug L.A."/>
            <person name="Sharon I."/>
            <person name="Castelle C.J."/>
            <person name="Probst A.J."/>
            <person name="Thomas B.C."/>
            <person name="Singh A."/>
            <person name="Wilkins M.J."/>
            <person name="Karaoz U."/>
            <person name="Brodie E.L."/>
            <person name="Williams K.H."/>
            <person name="Hubbard S.S."/>
            <person name="Banfield J.F."/>
        </authorList>
    </citation>
    <scope>NUCLEOTIDE SEQUENCE [LARGE SCALE GENOMIC DNA]</scope>
</reference>
<dbReference type="Proteomes" id="UP000179243">
    <property type="component" value="Unassembled WGS sequence"/>
</dbReference>
<dbReference type="InterPro" id="IPR039018">
    <property type="entry name" value="VapC20-like"/>
</dbReference>
<organism evidence="2 3">
    <name type="scientific">Candidatus Raymondbacteria bacterium RIFOXYD12_FULL_49_13</name>
    <dbReference type="NCBI Taxonomy" id="1817890"/>
    <lineage>
        <taxon>Bacteria</taxon>
        <taxon>Raymondiibacteriota</taxon>
    </lineage>
</organism>
<dbReference type="Gene3D" id="3.40.50.1010">
    <property type="entry name" value="5'-nuclease"/>
    <property type="match status" value="1"/>
</dbReference>
<dbReference type="EMBL" id="MFYX01000012">
    <property type="protein sequence ID" value="OGK07185.1"/>
    <property type="molecule type" value="Genomic_DNA"/>
</dbReference>
<dbReference type="InterPro" id="IPR029060">
    <property type="entry name" value="PIN-like_dom_sf"/>
</dbReference>
<dbReference type="PANTHER" id="PTHR42188:SF1">
    <property type="entry name" value="23S RRNA-SPECIFIC ENDONUCLEASE VAPC20"/>
    <property type="match status" value="1"/>
</dbReference>
<accession>A0A1F7FKE1</accession>
<dbReference type="SUPFAM" id="SSF88723">
    <property type="entry name" value="PIN domain-like"/>
    <property type="match status" value="1"/>
</dbReference>
<dbReference type="PANTHER" id="PTHR42188">
    <property type="entry name" value="23S RRNA-SPECIFIC ENDONUCLEASE VAPC20"/>
    <property type="match status" value="1"/>
</dbReference>
<evidence type="ECO:0000313" key="3">
    <source>
        <dbReference type="Proteomes" id="UP000179243"/>
    </source>
</evidence>
<gene>
    <name evidence="2" type="ORF">A2519_09435</name>
</gene>
<dbReference type="AlphaFoldDB" id="A0A1F7FKE1"/>
<proteinExistence type="predicted"/>
<dbReference type="GO" id="GO:0016075">
    <property type="term" value="P:rRNA catabolic process"/>
    <property type="evidence" value="ECO:0007669"/>
    <property type="project" value="TreeGrafter"/>
</dbReference>
<evidence type="ECO:0000313" key="2">
    <source>
        <dbReference type="EMBL" id="OGK07185.1"/>
    </source>
</evidence>
<sequence>MNKPVFVDTSAWFASIAKNDQSHRQAIAEHHKLIKDKARFFTSNLVVHESTILLERKVNRREGVQFLTSIIEDPNVEIIHATPEMEHEAYQLYEKYLDQDFSVADCVSFTIMKHFDIHRAFTFDDHFRTRGFEMVPHTNR</sequence>
<dbReference type="Pfam" id="PF01850">
    <property type="entry name" value="PIN"/>
    <property type="match status" value="1"/>
</dbReference>
<feature type="domain" description="PIN" evidence="1">
    <location>
        <begin position="5"/>
        <end position="129"/>
    </location>
</feature>
<protein>
    <recommendedName>
        <fullName evidence="1">PIN domain-containing protein</fullName>
    </recommendedName>
</protein>
<dbReference type="InterPro" id="IPR002716">
    <property type="entry name" value="PIN_dom"/>
</dbReference>
<evidence type="ECO:0000259" key="1">
    <source>
        <dbReference type="Pfam" id="PF01850"/>
    </source>
</evidence>
<dbReference type="GO" id="GO:0004521">
    <property type="term" value="F:RNA endonuclease activity"/>
    <property type="evidence" value="ECO:0007669"/>
    <property type="project" value="InterPro"/>
</dbReference>